<gene>
    <name evidence="1" type="ORF">SMN809_LOCUS68812</name>
</gene>
<dbReference type="AlphaFoldDB" id="A0A8S3HCM8"/>
<comment type="caution">
    <text evidence="1">The sequence shown here is derived from an EMBL/GenBank/DDBJ whole genome shotgun (WGS) entry which is preliminary data.</text>
</comment>
<protein>
    <submittedName>
        <fullName evidence="1">Uncharacterized protein</fullName>
    </submittedName>
</protein>
<dbReference type="EMBL" id="CAJOBI010318151">
    <property type="protein sequence ID" value="CAF5180567.1"/>
    <property type="molecule type" value="Genomic_DNA"/>
</dbReference>
<evidence type="ECO:0000313" key="1">
    <source>
        <dbReference type="EMBL" id="CAF5180567.1"/>
    </source>
</evidence>
<accession>A0A8S3HCM8</accession>
<organism evidence="1 2">
    <name type="scientific">Rotaria magnacalcarata</name>
    <dbReference type="NCBI Taxonomy" id="392030"/>
    <lineage>
        <taxon>Eukaryota</taxon>
        <taxon>Metazoa</taxon>
        <taxon>Spiralia</taxon>
        <taxon>Gnathifera</taxon>
        <taxon>Rotifera</taxon>
        <taxon>Eurotatoria</taxon>
        <taxon>Bdelloidea</taxon>
        <taxon>Philodinida</taxon>
        <taxon>Philodinidae</taxon>
        <taxon>Rotaria</taxon>
    </lineage>
</organism>
<dbReference type="Proteomes" id="UP000676336">
    <property type="component" value="Unassembled WGS sequence"/>
</dbReference>
<name>A0A8S3HCM8_9BILA</name>
<sequence length="234" mass="27327">MKHIIGDFQKEENDEQYNAESGYAAFSNYNESRVKRFRIEAEQSIYFFRGTASRERNQQKRTNCPDSNTVVGRGFLAPTVINDTHTKLTEDEYQLLKLGPRFIYNDPKAASQRRATELTTLKRKIEARFFEKKVSPGRPVENFIAELDIILCNLHNTPININTHRQHKQQQRIISYDNLLTTIQSSQSQIDNALVMNQQKKKNYGRLVKRLKHKIRSANLVLQKTDKSKVFHLD</sequence>
<proteinExistence type="predicted"/>
<evidence type="ECO:0000313" key="2">
    <source>
        <dbReference type="Proteomes" id="UP000676336"/>
    </source>
</evidence>
<reference evidence="1" key="1">
    <citation type="submission" date="2021-02" db="EMBL/GenBank/DDBJ databases">
        <authorList>
            <person name="Nowell W R."/>
        </authorList>
    </citation>
    <scope>NUCLEOTIDE SEQUENCE</scope>
</reference>